<dbReference type="EMBL" id="JAUSUT010000001">
    <property type="protein sequence ID" value="MDQ0377046.1"/>
    <property type="molecule type" value="Genomic_DNA"/>
</dbReference>
<dbReference type="SUPFAM" id="SSF81606">
    <property type="entry name" value="PP2C-like"/>
    <property type="match status" value="1"/>
</dbReference>
<dbReference type="CDD" id="cd16936">
    <property type="entry name" value="HATPase_RsbW-like"/>
    <property type="match status" value="1"/>
</dbReference>
<evidence type="ECO:0000313" key="5">
    <source>
        <dbReference type="Proteomes" id="UP001229651"/>
    </source>
</evidence>
<dbReference type="InterPro" id="IPR029016">
    <property type="entry name" value="GAF-like_dom_sf"/>
</dbReference>
<dbReference type="Pfam" id="PF07228">
    <property type="entry name" value="SpoIIE"/>
    <property type="match status" value="1"/>
</dbReference>
<protein>
    <submittedName>
        <fullName evidence="4">Serine phosphatase RsbU (Regulator of sigma subunit)/anti-sigma regulatory factor (Ser/Thr protein kinase)</fullName>
    </submittedName>
</protein>
<evidence type="ECO:0000259" key="2">
    <source>
        <dbReference type="SMART" id="SM00065"/>
    </source>
</evidence>
<dbReference type="Pfam" id="PF13581">
    <property type="entry name" value="HATPase_c_2"/>
    <property type="match status" value="1"/>
</dbReference>
<keyword evidence="1" id="KW-0378">Hydrolase</keyword>
<keyword evidence="5" id="KW-1185">Reference proteome</keyword>
<dbReference type="SUPFAM" id="SSF55781">
    <property type="entry name" value="GAF domain-like"/>
    <property type="match status" value="1"/>
</dbReference>
<evidence type="ECO:0000313" key="4">
    <source>
        <dbReference type="EMBL" id="MDQ0377046.1"/>
    </source>
</evidence>
<dbReference type="Gene3D" id="3.30.565.10">
    <property type="entry name" value="Histidine kinase-like ATPase, C-terminal domain"/>
    <property type="match status" value="1"/>
</dbReference>
<evidence type="ECO:0000256" key="1">
    <source>
        <dbReference type="ARBA" id="ARBA00022801"/>
    </source>
</evidence>
<dbReference type="InterPro" id="IPR036890">
    <property type="entry name" value="HATPase_C_sf"/>
</dbReference>
<accession>A0ABU0EPV3</accession>
<feature type="domain" description="PPM-type phosphatase" evidence="3">
    <location>
        <begin position="192"/>
        <end position="403"/>
    </location>
</feature>
<dbReference type="InterPro" id="IPR052016">
    <property type="entry name" value="Bact_Sigma-Reg"/>
</dbReference>
<dbReference type="PANTHER" id="PTHR43156">
    <property type="entry name" value="STAGE II SPORULATION PROTEIN E-RELATED"/>
    <property type="match status" value="1"/>
</dbReference>
<dbReference type="PANTHER" id="PTHR43156:SF2">
    <property type="entry name" value="STAGE II SPORULATION PROTEIN E"/>
    <property type="match status" value="1"/>
</dbReference>
<gene>
    <name evidence="4" type="ORF">FB470_001040</name>
</gene>
<dbReference type="RefSeq" id="WP_306989178.1">
    <property type="nucleotide sequence ID" value="NZ_JAUSUT010000001.1"/>
</dbReference>
<reference evidence="4 5" key="1">
    <citation type="submission" date="2023-07" db="EMBL/GenBank/DDBJ databases">
        <title>Sequencing the genomes of 1000 actinobacteria strains.</title>
        <authorList>
            <person name="Klenk H.-P."/>
        </authorList>
    </citation>
    <scope>NUCLEOTIDE SEQUENCE [LARGE SCALE GENOMIC DNA]</scope>
    <source>
        <strain evidence="4 5">DSM 45805</strain>
    </source>
</reference>
<sequence length="536" mass="57453">MSTSASARLDAEHKLRRIGLVSDSALAHLTTEDLLPELLDRVRQVLHVDTAAVLLLEPGGRELVAVAARGIETEVKQGVRVPVGKGFAGQVVARREPVQLERVDSTTVVNRLLWEKGIQTLLGVPLLVGGEPTGVLHVGSLTPRKFTAEDVELLQLAGDRVALAAHAQRSKAERAAAAELQRSLLPGRLPTIPGLELAARYVPGDEGSIAGDWYDVFVLPNGWLGVVIGDVVGHGLAAAIVMGRMRSALRAFALEGGDPGEVLTKLDRKMQHFEPGMMATVLYALVEPNFERLHVSSAGHLVPVQGRHGERGKLLDVAVDPPIGAMRDARRRVTVVEMPAGSVVCFYTDGLVERRGVPLDEGLERLCDAVRPDTAPAVCAEVMVSLIGEDSPEDDVALLTVRRQDSADVGPMEVTVPAIPESLKEVRSAMRRWLALVNADAEATSDLLVAVGEATSNAVEHAYGPAGGVVRVRLVLQGADVIATVCDEGRWRPPRGANRGRGTLLMHRCGDEVRIDHRPQGTEVVIRRKIADGQAE</sequence>
<dbReference type="InterPro" id="IPR003018">
    <property type="entry name" value="GAF"/>
</dbReference>
<dbReference type="SMART" id="SM00065">
    <property type="entry name" value="GAF"/>
    <property type="match status" value="1"/>
</dbReference>
<dbReference type="InterPro" id="IPR003594">
    <property type="entry name" value="HATPase_dom"/>
</dbReference>
<dbReference type="InterPro" id="IPR036457">
    <property type="entry name" value="PPM-type-like_dom_sf"/>
</dbReference>
<evidence type="ECO:0000259" key="3">
    <source>
        <dbReference type="SMART" id="SM00331"/>
    </source>
</evidence>
<name>A0ABU0EPV3_9PSEU</name>
<dbReference type="SUPFAM" id="SSF55874">
    <property type="entry name" value="ATPase domain of HSP90 chaperone/DNA topoisomerase II/histidine kinase"/>
    <property type="match status" value="1"/>
</dbReference>
<dbReference type="Gene3D" id="3.30.450.40">
    <property type="match status" value="1"/>
</dbReference>
<proteinExistence type="predicted"/>
<dbReference type="InterPro" id="IPR001932">
    <property type="entry name" value="PPM-type_phosphatase-like_dom"/>
</dbReference>
<dbReference type="SMART" id="SM00331">
    <property type="entry name" value="PP2C_SIG"/>
    <property type="match status" value="1"/>
</dbReference>
<dbReference type="Pfam" id="PF13185">
    <property type="entry name" value="GAF_2"/>
    <property type="match status" value="1"/>
</dbReference>
<comment type="caution">
    <text evidence="4">The sequence shown here is derived from an EMBL/GenBank/DDBJ whole genome shotgun (WGS) entry which is preliminary data.</text>
</comment>
<organism evidence="4 5">
    <name type="scientific">Amycolatopsis thermophila</name>
    <dbReference type="NCBI Taxonomy" id="206084"/>
    <lineage>
        <taxon>Bacteria</taxon>
        <taxon>Bacillati</taxon>
        <taxon>Actinomycetota</taxon>
        <taxon>Actinomycetes</taxon>
        <taxon>Pseudonocardiales</taxon>
        <taxon>Pseudonocardiaceae</taxon>
        <taxon>Amycolatopsis</taxon>
    </lineage>
</organism>
<feature type="domain" description="GAF" evidence="2">
    <location>
        <begin position="30"/>
        <end position="175"/>
    </location>
</feature>
<dbReference type="Gene3D" id="3.60.40.10">
    <property type="entry name" value="PPM-type phosphatase domain"/>
    <property type="match status" value="1"/>
</dbReference>
<dbReference type="Proteomes" id="UP001229651">
    <property type="component" value="Unassembled WGS sequence"/>
</dbReference>